<evidence type="ECO:0000313" key="1">
    <source>
        <dbReference type="EMBL" id="KAF6400584.1"/>
    </source>
</evidence>
<evidence type="ECO:0000313" key="2">
    <source>
        <dbReference type="Proteomes" id="UP000593571"/>
    </source>
</evidence>
<dbReference type="Proteomes" id="UP000593571">
    <property type="component" value="Unassembled WGS sequence"/>
</dbReference>
<protein>
    <submittedName>
        <fullName evidence="1">Coiled-coil and C2 domain containing 1A</fullName>
    </submittedName>
</protein>
<dbReference type="PANTHER" id="PTHR13076">
    <property type="entry name" value="COILED-COIL AND C2 DOMAIN-CONTAINING PROTEIN 1-LIKE"/>
    <property type="match status" value="1"/>
</dbReference>
<dbReference type="InterPro" id="IPR039725">
    <property type="entry name" value="CC2D1A/B"/>
</dbReference>
<dbReference type="EMBL" id="JACASE010000016">
    <property type="protein sequence ID" value="KAF6400584.1"/>
    <property type="molecule type" value="Genomic_DNA"/>
</dbReference>
<sequence>MHKRKGPPGPPGRGAAAARQLGLLVDLSPDGLMIPEDGVNDEELEAEFLALVGGQPQALEKLKGKGPLPMEAIEKMASLCMRDEDEEEGTDEEDVEADDDLLVSIQSGAGGHSPIIALSIGPSLRPLALCPYRRN</sequence>
<dbReference type="GO" id="GO:0001227">
    <property type="term" value="F:DNA-binding transcription repressor activity, RNA polymerase II-specific"/>
    <property type="evidence" value="ECO:0007669"/>
    <property type="project" value="InterPro"/>
</dbReference>
<keyword evidence="2" id="KW-1185">Reference proteome</keyword>
<organism evidence="1 2">
    <name type="scientific">Rousettus aegyptiacus</name>
    <name type="common">Egyptian fruit bat</name>
    <name type="synonym">Pteropus aegyptiacus</name>
    <dbReference type="NCBI Taxonomy" id="9407"/>
    <lineage>
        <taxon>Eukaryota</taxon>
        <taxon>Metazoa</taxon>
        <taxon>Chordata</taxon>
        <taxon>Craniata</taxon>
        <taxon>Vertebrata</taxon>
        <taxon>Euteleostomi</taxon>
        <taxon>Mammalia</taxon>
        <taxon>Eutheria</taxon>
        <taxon>Laurasiatheria</taxon>
        <taxon>Chiroptera</taxon>
        <taxon>Yinpterochiroptera</taxon>
        <taxon>Pteropodoidea</taxon>
        <taxon>Pteropodidae</taxon>
        <taxon>Rousettinae</taxon>
        <taxon>Rousettus</taxon>
    </lineage>
</organism>
<accession>A0A7J8BPC8</accession>
<comment type="caution">
    <text evidence="1">The sequence shown here is derived from an EMBL/GenBank/DDBJ whole genome shotgun (WGS) entry which is preliminary data.</text>
</comment>
<dbReference type="PANTHER" id="PTHR13076:SF8">
    <property type="entry name" value="COILED-COIL AND C2 DOMAIN-CONTAINING PROTEIN 1A"/>
    <property type="match status" value="1"/>
</dbReference>
<dbReference type="AlphaFoldDB" id="A0A7J8BPC8"/>
<reference evidence="1 2" key="1">
    <citation type="journal article" date="2020" name="Nature">
        <title>Six reference-quality genomes reveal evolution of bat adaptations.</title>
        <authorList>
            <person name="Jebb D."/>
            <person name="Huang Z."/>
            <person name="Pippel M."/>
            <person name="Hughes G.M."/>
            <person name="Lavrichenko K."/>
            <person name="Devanna P."/>
            <person name="Winkler S."/>
            <person name="Jermiin L.S."/>
            <person name="Skirmuntt E.C."/>
            <person name="Katzourakis A."/>
            <person name="Burkitt-Gray L."/>
            <person name="Ray D.A."/>
            <person name="Sullivan K.A.M."/>
            <person name="Roscito J.G."/>
            <person name="Kirilenko B.M."/>
            <person name="Davalos L.M."/>
            <person name="Corthals A.P."/>
            <person name="Power M.L."/>
            <person name="Jones G."/>
            <person name="Ransome R.D."/>
            <person name="Dechmann D.K.N."/>
            <person name="Locatelli A.G."/>
            <person name="Puechmaille S.J."/>
            <person name="Fedrigo O."/>
            <person name="Jarvis E.D."/>
            <person name="Hiller M."/>
            <person name="Vernes S.C."/>
            <person name="Myers E.W."/>
            <person name="Teeling E.C."/>
        </authorList>
    </citation>
    <scope>NUCLEOTIDE SEQUENCE [LARGE SCALE GENOMIC DNA]</scope>
    <source>
        <strain evidence="1">MRouAeg1</strain>
        <tissue evidence="1">Muscle</tissue>
    </source>
</reference>
<gene>
    <name evidence="1" type="ORF">HJG63_002180</name>
</gene>
<proteinExistence type="predicted"/>
<name>A0A7J8BPC8_ROUAE</name>